<proteinExistence type="predicted"/>
<accession>A0A1J5ECK4</accession>
<name>A0A1J5ECK4_9BACT</name>
<evidence type="ECO:0000256" key="1">
    <source>
        <dbReference type="SAM" id="MobiDB-lite"/>
    </source>
</evidence>
<feature type="region of interest" description="Disordered" evidence="1">
    <location>
        <begin position="1"/>
        <end position="25"/>
    </location>
</feature>
<dbReference type="GO" id="GO:0016881">
    <property type="term" value="F:acid-amino acid ligase activity"/>
    <property type="evidence" value="ECO:0007669"/>
    <property type="project" value="InterPro"/>
</dbReference>
<feature type="domain" description="Mur ligase C-terminal" evidence="2">
    <location>
        <begin position="6"/>
        <end position="71"/>
    </location>
</feature>
<evidence type="ECO:0000313" key="3">
    <source>
        <dbReference type="EMBL" id="OIP41038.1"/>
    </source>
</evidence>
<evidence type="ECO:0000259" key="2">
    <source>
        <dbReference type="Pfam" id="PF02875"/>
    </source>
</evidence>
<dbReference type="PANTHER" id="PTHR23135">
    <property type="entry name" value="MUR LIGASE FAMILY MEMBER"/>
    <property type="match status" value="1"/>
</dbReference>
<feature type="region of interest" description="Disordered" evidence="1">
    <location>
        <begin position="88"/>
        <end position="109"/>
    </location>
</feature>
<dbReference type="EMBL" id="MNYI01000096">
    <property type="protein sequence ID" value="OIP41038.1"/>
    <property type="molecule type" value="Genomic_DNA"/>
</dbReference>
<dbReference type="STRING" id="1817895.AUJ95_03880"/>
<dbReference type="InterPro" id="IPR036615">
    <property type="entry name" value="Mur_ligase_C_dom_sf"/>
</dbReference>
<sequence length="109" mass="12087">MGNISGGLSDETILTNDNPRTEAPDDILGEIEAGIKQTNSQYQIIPDRREAIFHAIGSARKGDIVLIAGKGHEDYQIVGDKTTHFDDREVARDGLNEVQGRNIREDKER</sequence>
<dbReference type="SUPFAM" id="SSF53244">
    <property type="entry name" value="MurD-like peptide ligases, peptide-binding domain"/>
    <property type="match status" value="1"/>
</dbReference>
<comment type="caution">
    <text evidence="3">The sequence shown here is derived from an EMBL/GenBank/DDBJ whole genome shotgun (WGS) entry which is preliminary data.</text>
</comment>
<evidence type="ECO:0000313" key="4">
    <source>
        <dbReference type="Proteomes" id="UP000183085"/>
    </source>
</evidence>
<dbReference type="AlphaFoldDB" id="A0A1J5ECK4"/>
<dbReference type="Proteomes" id="UP000183085">
    <property type="component" value="Unassembled WGS sequence"/>
</dbReference>
<dbReference type="PANTHER" id="PTHR23135:SF4">
    <property type="entry name" value="UDP-N-ACETYLMURAMOYL-L-ALANYL-D-GLUTAMATE--2,6-DIAMINOPIMELATE LIGASE MURE HOMOLOG, CHLOROPLASTIC"/>
    <property type="match status" value="1"/>
</dbReference>
<dbReference type="InterPro" id="IPR004101">
    <property type="entry name" value="Mur_ligase_C"/>
</dbReference>
<dbReference type="Gene3D" id="3.90.190.20">
    <property type="entry name" value="Mur ligase, C-terminal domain"/>
    <property type="match status" value="1"/>
</dbReference>
<gene>
    <name evidence="3" type="ORF">AUJ95_03880</name>
</gene>
<dbReference type="Pfam" id="PF02875">
    <property type="entry name" value="Mur_ligase_C"/>
    <property type="match status" value="1"/>
</dbReference>
<protein>
    <recommendedName>
        <fullName evidence="2">Mur ligase C-terminal domain-containing protein</fullName>
    </recommendedName>
</protein>
<reference evidence="3 4" key="1">
    <citation type="journal article" date="2016" name="Environ. Microbiol.">
        <title>Genomic resolution of a cold subsurface aquifer community provides metabolic insights for novel microbes adapted to high CO concentrations.</title>
        <authorList>
            <person name="Probst A.J."/>
            <person name="Castelle C.J."/>
            <person name="Singh A."/>
            <person name="Brown C.T."/>
            <person name="Anantharaman K."/>
            <person name="Sharon I."/>
            <person name="Hug L.A."/>
            <person name="Burstein D."/>
            <person name="Emerson J.B."/>
            <person name="Thomas B.C."/>
            <person name="Banfield J.F."/>
        </authorList>
    </citation>
    <scope>NUCLEOTIDE SEQUENCE [LARGE SCALE GENOMIC DNA]</scope>
    <source>
        <strain evidence="3">CG2_30_40_21</strain>
    </source>
</reference>
<organism evidence="3 4">
    <name type="scientific">Candidatus Desantisbacteria bacterium CG2_30_40_21</name>
    <dbReference type="NCBI Taxonomy" id="1817895"/>
    <lineage>
        <taxon>Bacteria</taxon>
        <taxon>Candidatus Desantisiibacteriota</taxon>
    </lineage>
</organism>